<dbReference type="Pfam" id="PF10079">
    <property type="entry name" value="Rossmann-like_BshC"/>
    <property type="match status" value="1"/>
</dbReference>
<keyword evidence="7" id="KW-1185">Reference proteome</keyword>
<dbReference type="GO" id="GO:0016874">
    <property type="term" value="F:ligase activity"/>
    <property type="evidence" value="ECO:0007669"/>
    <property type="project" value="UniProtKB-UniRule"/>
</dbReference>
<keyword evidence="2" id="KW-0175">Coiled coil</keyword>
<evidence type="ECO:0000256" key="3">
    <source>
        <dbReference type="HAMAP-Rule" id="MF_01867"/>
    </source>
</evidence>
<protein>
    <recommendedName>
        <fullName evidence="3">Putative cysteine ligase BshC</fullName>
        <ecNumber evidence="3">6.-.-.-</ecNumber>
    </recommendedName>
</protein>
<dbReference type="Pfam" id="PF24850">
    <property type="entry name" value="CC_BshC"/>
    <property type="match status" value="1"/>
</dbReference>
<sequence>MEMLNLSLPAANKFATEYIIQSDRISPYFDYRYNESQSYEKRIHELEGRSFMREELASYIEQFMGKFPVSEQVGISLKKLQQNNSAVVIGGQQAGIMTGPLYSIHKVLSIVAFAKEKERELQVPVIPVFWIAGEDHDYPEVNHIFTKSGVKMNKIVYPEKVLEKKMVSNITFDKNICREWVDGILEAYGETAFTKDLMIILDEAIQKSDTFVDLFGYIIMAMFKDTGLLLVDSGDRQFRQLQKEILKKQIRMSKEVTQSVFMQQKNLLNAGISNSIDITAHAANLFYYDEKQHDRLLLEYHQESALFTDKEQSIQFSLEELLQVAEDSPEKLSNNVVTRPITQELLFPTLAFIAGPGEIAYWAELQQAFRHFSIQMPPLVPRINFTLLERDIETDLNELEVSLEDVLAKGIEGQKNAFLQSIQSDQADSLFASLHADVKKHYRCIEDYAKTETKGVVQLLKKNEQKVVEHIQFLQQKIQEDIQLQHSHIINKYDRTGTALKPDGAPQERVWNALYYMNRYGLEFFQQILNHPLPFDGSHVVVKI</sequence>
<keyword evidence="1 3" id="KW-0436">Ligase</keyword>
<dbReference type="AlphaFoldDB" id="A0A7V7RPR5"/>
<comment type="similarity">
    <text evidence="3">Belongs to the BshC family.</text>
</comment>
<evidence type="ECO:0000256" key="1">
    <source>
        <dbReference type="ARBA" id="ARBA00022598"/>
    </source>
</evidence>
<dbReference type="NCBIfam" id="TIGR03998">
    <property type="entry name" value="thiol_BshC"/>
    <property type="match status" value="1"/>
</dbReference>
<dbReference type="InterPro" id="IPR055399">
    <property type="entry name" value="CC_BshC"/>
</dbReference>
<dbReference type="HAMAP" id="MF_01867">
    <property type="entry name" value="BshC"/>
    <property type="match status" value="1"/>
</dbReference>
<reference evidence="6 7" key="1">
    <citation type="journal article" date="2014" name="Arch. Microbiol.">
        <title>Bacillus mesophilum sp. nov., strain IITR-54T, a novel 4-chlorobiphenyl dechlorinating bacterium.</title>
        <authorList>
            <person name="Manickam N."/>
            <person name="Singh N.K."/>
            <person name="Bajaj A."/>
            <person name="Kumar R.M."/>
            <person name="Kaur G."/>
            <person name="Kaur N."/>
            <person name="Bala M."/>
            <person name="Kumar A."/>
            <person name="Mayilraj S."/>
        </authorList>
    </citation>
    <scope>NUCLEOTIDE SEQUENCE [LARGE SCALE GENOMIC DNA]</scope>
    <source>
        <strain evidence="6 7">IITR-54</strain>
    </source>
</reference>
<evidence type="ECO:0000256" key="2">
    <source>
        <dbReference type="ARBA" id="ARBA00023054"/>
    </source>
</evidence>
<dbReference type="RefSeq" id="WP_151571977.1">
    <property type="nucleotide sequence ID" value="NZ_WBOT01000001.1"/>
</dbReference>
<evidence type="ECO:0000259" key="5">
    <source>
        <dbReference type="Pfam" id="PF24850"/>
    </source>
</evidence>
<dbReference type="InterPro" id="IPR011199">
    <property type="entry name" value="Bacillithiol_biosynth_BshC"/>
</dbReference>
<name>A0A7V7RPR5_9BACI</name>
<feature type="domain" description="Bacillithiol biosynthesis BshC C-terminal coiled-coil" evidence="5">
    <location>
        <begin position="385"/>
        <end position="544"/>
    </location>
</feature>
<evidence type="ECO:0000259" key="4">
    <source>
        <dbReference type="Pfam" id="PF10079"/>
    </source>
</evidence>
<dbReference type="Proteomes" id="UP000441354">
    <property type="component" value="Unassembled WGS sequence"/>
</dbReference>
<organism evidence="6 7">
    <name type="scientific">Bacillus mesophilum</name>
    <dbReference type="NCBI Taxonomy" id="1071718"/>
    <lineage>
        <taxon>Bacteria</taxon>
        <taxon>Bacillati</taxon>
        <taxon>Bacillota</taxon>
        <taxon>Bacilli</taxon>
        <taxon>Bacillales</taxon>
        <taxon>Bacillaceae</taxon>
        <taxon>Bacillus</taxon>
    </lineage>
</organism>
<evidence type="ECO:0000313" key="7">
    <source>
        <dbReference type="Proteomes" id="UP000441354"/>
    </source>
</evidence>
<proteinExistence type="inferred from homology"/>
<evidence type="ECO:0000313" key="6">
    <source>
        <dbReference type="EMBL" id="KAB2335313.1"/>
    </source>
</evidence>
<comment type="function">
    <text evidence="3">Involved in bacillithiol (BSH) biosynthesis. May catalyze the last step of the pathway, the addition of cysteine to glucosamine malate (GlcN-Mal) to generate BSH.</text>
</comment>
<gene>
    <name evidence="3 6" type="primary">bshC</name>
    <name evidence="6" type="ORF">F7732_01720</name>
</gene>
<dbReference type="PIRSF" id="PIRSF012535">
    <property type="entry name" value="UCP012535"/>
    <property type="match status" value="1"/>
</dbReference>
<dbReference type="OrthoDB" id="9765151at2"/>
<comment type="caution">
    <text evidence="6">The sequence shown here is derived from an EMBL/GenBank/DDBJ whole genome shotgun (WGS) entry which is preliminary data.</text>
</comment>
<dbReference type="EMBL" id="WBOT01000001">
    <property type="protein sequence ID" value="KAB2335313.1"/>
    <property type="molecule type" value="Genomic_DNA"/>
</dbReference>
<dbReference type="InterPro" id="IPR055398">
    <property type="entry name" value="Rossmann-like_BshC"/>
</dbReference>
<accession>A0A7V7RPR5</accession>
<feature type="domain" description="Bacillithiol biosynthesis BshC N-terminal Rossmann-like" evidence="4">
    <location>
        <begin position="1"/>
        <end position="382"/>
    </location>
</feature>
<dbReference type="EC" id="6.-.-.-" evidence="3"/>